<evidence type="ECO:0000313" key="8">
    <source>
        <dbReference type="Proteomes" id="UP000186406"/>
    </source>
</evidence>
<name>A0A1M7Z768_9HYPH</name>
<evidence type="ECO:0000256" key="3">
    <source>
        <dbReference type="ARBA" id="ARBA00022989"/>
    </source>
</evidence>
<evidence type="ECO:0000256" key="1">
    <source>
        <dbReference type="ARBA" id="ARBA00004141"/>
    </source>
</evidence>
<protein>
    <submittedName>
        <fullName evidence="7">MFS transporter, SHS family, lactate transporter</fullName>
    </submittedName>
</protein>
<dbReference type="STRING" id="1123029.SAMN02745172_00409"/>
<evidence type="ECO:0000256" key="5">
    <source>
        <dbReference type="SAM" id="Phobius"/>
    </source>
</evidence>
<sequence length="427" mass="45340">MSALTSFFAPLTLLTPQQRKTVVASYLGWMLDAFDFFILVFVLVEIAKEFGTTIESVSVAIFLTLAVRPIGALVFGLAADRIGRRPVLMTSILLYSGLEFASGFATDLTMLIVLRTLYGIVMGGEWGVGASLAMETVPSKVRGLVSGILQSGYPAGYLLASLFFFLLFDHVGWRGLFMLGSLPALVVLFIRRNVDESPAFVERAKAGRKLSLGAVIKGNGKLIVWAALMMAAFNFMSHGTQDLYPTFLETQRHLDTSQVGLVAIVYNFGAVVGSIFFGGLSDRAGRRRSIAIAAILALPALPLWAFGGSPAWLAVGGFLVQFCVQGAWGVVPVHLNELSPEAVRGTFPGLVYQTGNLIASSTVTLQAMLTAQLGGNYALALALFGGAAAVAVTALVVLGPEAKGIGFGGSARDRRANLRVVGGRHRS</sequence>
<feature type="transmembrane region" description="Helical" evidence="5">
    <location>
        <begin position="289"/>
        <end position="306"/>
    </location>
</feature>
<feature type="domain" description="Major facilitator superfamily (MFS) profile" evidence="6">
    <location>
        <begin position="21"/>
        <end position="403"/>
    </location>
</feature>
<feature type="transmembrane region" description="Helical" evidence="5">
    <location>
        <begin position="210"/>
        <end position="236"/>
    </location>
</feature>
<dbReference type="InterPro" id="IPR036259">
    <property type="entry name" value="MFS_trans_sf"/>
</dbReference>
<dbReference type="CDD" id="cd17316">
    <property type="entry name" value="MFS_SV2_like"/>
    <property type="match status" value="1"/>
</dbReference>
<keyword evidence="8" id="KW-1185">Reference proteome</keyword>
<evidence type="ECO:0000259" key="6">
    <source>
        <dbReference type="PROSITE" id="PS50850"/>
    </source>
</evidence>
<dbReference type="InterPro" id="IPR011701">
    <property type="entry name" value="MFS"/>
</dbReference>
<dbReference type="OrthoDB" id="9784658at2"/>
<reference evidence="7 8" key="1">
    <citation type="submission" date="2016-12" db="EMBL/GenBank/DDBJ databases">
        <authorList>
            <person name="Song W.-J."/>
            <person name="Kurnit D.M."/>
        </authorList>
    </citation>
    <scope>NUCLEOTIDE SEQUENCE [LARGE SCALE GENOMIC DNA]</scope>
    <source>
        <strain evidence="7 8">DSM 19599</strain>
    </source>
</reference>
<evidence type="ECO:0000256" key="2">
    <source>
        <dbReference type="ARBA" id="ARBA00022692"/>
    </source>
</evidence>
<dbReference type="Pfam" id="PF07690">
    <property type="entry name" value="MFS_1"/>
    <property type="match status" value="1"/>
</dbReference>
<keyword evidence="3 5" id="KW-1133">Transmembrane helix</keyword>
<dbReference type="PANTHER" id="PTHR23508:SF10">
    <property type="entry name" value="CARBOXYLIC ACID TRANSPORTER PROTEIN HOMOLOG"/>
    <property type="match status" value="1"/>
</dbReference>
<dbReference type="GO" id="GO:0005886">
    <property type="term" value="C:plasma membrane"/>
    <property type="evidence" value="ECO:0007669"/>
    <property type="project" value="TreeGrafter"/>
</dbReference>
<dbReference type="SUPFAM" id="SSF103473">
    <property type="entry name" value="MFS general substrate transporter"/>
    <property type="match status" value="1"/>
</dbReference>
<dbReference type="Gene3D" id="1.20.1250.20">
    <property type="entry name" value="MFS general substrate transporter like domains"/>
    <property type="match status" value="2"/>
</dbReference>
<accession>A0A1M7Z768</accession>
<dbReference type="Proteomes" id="UP000186406">
    <property type="component" value="Unassembled WGS sequence"/>
</dbReference>
<dbReference type="PANTHER" id="PTHR23508">
    <property type="entry name" value="CARBOXYLIC ACID TRANSPORTER PROTEIN HOMOLOG"/>
    <property type="match status" value="1"/>
</dbReference>
<feature type="transmembrane region" description="Helical" evidence="5">
    <location>
        <begin position="144"/>
        <end position="165"/>
    </location>
</feature>
<keyword evidence="4 5" id="KW-0472">Membrane</keyword>
<gene>
    <name evidence="7" type="ORF">SAMN02745172_00409</name>
</gene>
<organism evidence="7 8">
    <name type="scientific">Pseudoxanthobacter soli DSM 19599</name>
    <dbReference type="NCBI Taxonomy" id="1123029"/>
    <lineage>
        <taxon>Bacteria</taxon>
        <taxon>Pseudomonadati</taxon>
        <taxon>Pseudomonadota</taxon>
        <taxon>Alphaproteobacteria</taxon>
        <taxon>Hyphomicrobiales</taxon>
        <taxon>Segnochrobactraceae</taxon>
        <taxon>Pseudoxanthobacter</taxon>
    </lineage>
</organism>
<dbReference type="InterPro" id="IPR020846">
    <property type="entry name" value="MFS_dom"/>
</dbReference>
<evidence type="ECO:0000313" key="7">
    <source>
        <dbReference type="EMBL" id="SHO60773.1"/>
    </source>
</evidence>
<comment type="subcellular location">
    <subcellularLocation>
        <location evidence="1">Membrane</location>
        <topology evidence="1">Multi-pass membrane protein</topology>
    </subcellularLocation>
</comment>
<dbReference type="RefSeq" id="WP_073625523.1">
    <property type="nucleotide sequence ID" value="NZ_FRXO01000001.1"/>
</dbReference>
<dbReference type="EMBL" id="FRXO01000001">
    <property type="protein sequence ID" value="SHO60773.1"/>
    <property type="molecule type" value="Genomic_DNA"/>
</dbReference>
<feature type="transmembrane region" description="Helical" evidence="5">
    <location>
        <begin position="29"/>
        <end position="47"/>
    </location>
</feature>
<proteinExistence type="predicted"/>
<feature type="transmembrane region" description="Helical" evidence="5">
    <location>
        <begin position="59"/>
        <end position="79"/>
    </location>
</feature>
<feature type="transmembrane region" description="Helical" evidence="5">
    <location>
        <begin position="377"/>
        <end position="398"/>
    </location>
</feature>
<dbReference type="GO" id="GO:0046943">
    <property type="term" value="F:carboxylic acid transmembrane transporter activity"/>
    <property type="evidence" value="ECO:0007669"/>
    <property type="project" value="TreeGrafter"/>
</dbReference>
<evidence type="ECO:0000256" key="4">
    <source>
        <dbReference type="ARBA" id="ARBA00023136"/>
    </source>
</evidence>
<dbReference type="AlphaFoldDB" id="A0A1M7Z768"/>
<feature type="transmembrane region" description="Helical" evidence="5">
    <location>
        <begin position="256"/>
        <end position="277"/>
    </location>
</feature>
<feature type="transmembrane region" description="Helical" evidence="5">
    <location>
        <begin position="171"/>
        <end position="190"/>
    </location>
</feature>
<keyword evidence="2 5" id="KW-0812">Transmembrane</keyword>
<dbReference type="PROSITE" id="PS50850">
    <property type="entry name" value="MFS"/>
    <property type="match status" value="1"/>
</dbReference>